<evidence type="ECO:0000256" key="2">
    <source>
        <dbReference type="SAM" id="MobiDB-lite"/>
    </source>
</evidence>
<feature type="compositionally biased region" description="Polar residues" evidence="2">
    <location>
        <begin position="368"/>
        <end position="378"/>
    </location>
</feature>
<evidence type="ECO:0000259" key="3">
    <source>
        <dbReference type="PROSITE" id="PS50048"/>
    </source>
</evidence>
<feature type="compositionally biased region" description="Low complexity" evidence="2">
    <location>
        <begin position="481"/>
        <end position="493"/>
    </location>
</feature>
<feature type="compositionally biased region" description="Polar residues" evidence="2">
    <location>
        <begin position="466"/>
        <end position="480"/>
    </location>
</feature>
<feature type="compositionally biased region" description="Polar residues" evidence="2">
    <location>
        <begin position="416"/>
        <end position="427"/>
    </location>
</feature>
<accession>A0AA38VN03</accession>
<sequence length="635" mass="67880">MAAPPYTSHAPAAPESHHNGGSVSPRTQSTPKTVAFELLFSETPQTRARLPLRVQIFPHDTTDSIVTTVKNFYGLYSGPSVSKGVSFEDVHGNTLIARYENFGDNMTVYVRVFEESAPSTGAFPVQPYQPGVFNGDVYQNQSSQAFGHPFPRPSSRSSRRRSPSPGNQERRSASAGKGRSQTSATRGSGSQSGLDGDAMNGYTSGDGAPGSSSSKNKEALGSTDISLENIVEGGRRKRAKFESSELPLFAPPQMPAATSNPSISPVRRAEYHRQSLPHGQYGQRAQASSRPMYSPQSYNNGFGYSSLYATPTSEQQRGRNSIGYPPAITPGAGILPTPDPTVGSCVSEEDKDVALQLMRLGEMSNISQGRTSTSTVDDTFSGRADAASSTGATSDLESEEEGEMPAPRRQRLDMSVSHQKILPTTESHFAPRESIETDEYVRDPATTQGLMGAPKLKMPRPKAESINGSKARPQQQQQPGAKTTKNTKPTSSKPKIKKSASENGVGTSYVPVPMSPASLPASRKQSAVSSAAMPTASGEDEPDLSTKPRCQRCRKSKKGCDRQRPCGRCKDAGIPADQCISEDEGNGRKGRYGRHMGVPLKVTEMPAPPTLLPAAPITAAASAASIADKNKKRKR</sequence>
<reference evidence="4" key="1">
    <citation type="submission" date="2022-07" db="EMBL/GenBank/DDBJ databases">
        <title>Fungi with potential for degradation of polypropylene.</title>
        <authorList>
            <person name="Gostincar C."/>
        </authorList>
    </citation>
    <scope>NUCLEOTIDE SEQUENCE</scope>
    <source>
        <strain evidence="4">EXF-13287</strain>
    </source>
</reference>
<dbReference type="GO" id="GO:0000981">
    <property type="term" value="F:DNA-binding transcription factor activity, RNA polymerase II-specific"/>
    <property type="evidence" value="ECO:0007669"/>
    <property type="project" value="InterPro"/>
</dbReference>
<evidence type="ECO:0000256" key="1">
    <source>
        <dbReference type="ARBA" id="ARBA00023242"/>
    </source>
</evidence>
<name>A0AA38VN03_9PEZI</name>
<proteinExistence type="predicted"/>
<dbReference type="AlphaFoldDB" id="A0AA38VN03"/>
<feature type="region of interest" description="Disordered" evidence="2">
    <location>
        <begin position="1"/>
        <end position="28"/>
    </location>
</feature>
<dbReference type="Proteomes" id="UP001174691">
    <property type="component" value="Unassembled WGS sequence"/>
</dbReference>
<feature type="domain" description="Zn(2)-C6 fungal-type" evidence="3">
    <location>
        <begin position="549"/>
        <end position="581"/>
    </location>
</feature>
<feature type="compositionally biased region" description="Low complexity" evidence="2">
    <location>
        <begin position="381"/>
        <end position="395"/>
    </location>
</feature>
<feature type="compositionally biased region" description="Basic and acidic residues" evidence="2">
    <location>
        <begin position="558"/>
        <end position="571"/>
    </location>
</feature>
<gene>
    <name evidence="4" type="ORF">NKR19_g2518</name>
</gene>
<organism evidence="4 5">
    <name type="scientific">Coniochaeta hoffmannii</name>
    <dbReference type="NCBI Taxonomy" id="91930"/>
    <lineage>
        <taxon>Eukaryota</taxon>
        <taxon>Fungi</taxon>
        <taxon>Dikarya</taxon>
        <taxon>Ascomycota</taxon>
        <taxon>Pezizomycotina</taxon>
        <taxon>Sordariomycetes</taxon>
        <taxon>Sordariomycetidae</taxon>
        <taxon>Coniochaetales</taxon>
        <taxon>Coniochaetaceae</taxon>
        <taxon>Coniochaeta</taxon>
    </lineage>
</organism>
<keyword evidence="5" id="KW-1185">Reference proteome</keyword>
<feature type="compositionally biased region" description="Polar residues" evidence="2">
    <location>
        <begin position="19"/>
        <end position="28"/>
    </location>
</feature>
<dbReference type="SMART" id="SM00066">
    <property type="entry name" value="GAL4"/>
    <property type="match status" value="1"/>
</dbReference>
<feature type="compositionally biased region" description="Basic and acidic residues" evidence="2">
    <location>
        <begin position="429"/>
        <end position="442"/>
    </location>
</feature>
<feature type="region of interest" description="Disordered" evidence="2">
    <location>
        <begin position="134"/>
        <end position="221"/>
    </location>
</feature>
<keyword evidence="1" id="KW-0539">Nucleus</keyword>
<evidence type="ECO:0000313" key="4">
    <source>
        <dbReference type="EMBL" id="KAJ9161197.1"/>
    </source>
</evidence>
<evidence type="ECO:0000313" key="5">
    <source>
        <dbReference type="Proteomes" id="UP001174691"/>
    </source>
</evidence>
<feature type="region of interest" description="Disordered" evidence="2">
    <location>
        <begin position="368"/>
        <end position="593"/>
    </location>
</feature>
<dbReference type="GO" id="GO:0008270">
    <property type="term" value="F:zinc ion binding"/>
    <property type="evidence" value="ECO:0007669"/>
    <property type="project" value="InterPro"/>
</dbReference>
<dbReference type="InterPro" id="IPR001138">
    <property type="entry name" value="Zn2Cys6_DnaBD"/>
</dbReference>
<feature type="compositionally biased region" description="Polar residues" evidence="2">
    <location>
        <begin position="179"/>
        <end position="193"/>
    </location>
</feature>
<dbReference type="PROSITE" id="PS50048">
    <property type="entry name" value="ZN2_CY6_FUNGAL_2"/>
    <property type="match status" value="1"/>
</dbReference>
<dbReference type="EMBL" id="JANBVN010000025">
    <property type="protein sequence ID" value="KAJ9161197.1"/>
    <property type="molecule type" value="Genomic_DNA"/>
</dbReference>
<dbReference type="CDD" id="cd00067">
    <property type="entry name" value="GAL4"/>
    <property type="match status" value="1"/>
</dbReference>
<comment type="caution">
    <text evidence="4">The sequence shown here is derived from an EMBL/GenBank/DDBJ whole genome shotgun (WGS) entry which is preliminary data.</text>
</comment>
<protein>
    <submittedName>
        <fullName evidence="4">C6 finger domain-containing protein</fullName>
    </submittedName>
</protein>